<name>A0ABV3XZP7_9ACTN</name>
<organism evidence="2 3">
    <name type="scientific">Ferrimicrobium acidiphilum</name>
    <dbReference type="NCBI Taxonomy" id="121039"/>
    <lineage>
        <taxon>Bacteria</taxon>
        <taxon>Bacillati</taxon>
        <taxon>Actinomycetota</taxon>
        <taxon>Acidimicrobiia</taxon>
        <taxon>Acidimicrobiales</taxon>
        <taxon>Acidimicrobiaceae</taxon>
        <taxon>Ferrimicrobium</taxon>
    </lineage>
</organism>
<dbReference type="Proteomes" id="UP001560267">
    <property type="component" value="Unassembled WGS sequence"/>
</dbReference>
<proteinExistence type="inferred from homology"/>
<gene>
    <name evidence="2" type="ORF">AB6A68_01305</name>
</gene>
<dbReference type="SUPFAM" id="SSF54913">
    <property type="entry name" value="GlnB-like"/>
    <property type="match status" value="1"/>
</dbReference>
<sequence>MELDYEILVIFVNESDRIHHHSAVDYIIRQALTAELAGASAFRAIDGFGIHHRMHRQTLLSMTDDEGVAVVICDTTEKLDRFLASLADAGVTGATLRLPATAGHLG</sequence>
<dbReference type="PANTHER" id="PTHR35983:SF1">
    <property type="entry name" value="UPF0166 PROTEIN TM_0021"/>
    <property type="match status" value="1"/>
</dbReference>
<dbReference type="InterPro" id="IPR015867">
    <property type="entry name" value="N-reg_PII/ATP_PRibTrfase_C"/>
</dbReference>
<dbReference type="InterPro" id="IPR011322">
    <property type="entry name" value="N-reg_PII-like_a/b"/>
</dbReference>
<accession>A0ABV3XZP7</accession>
<dbReference type="Pfam" id="PF02641">
    <property type="entry name" value="DUF190"/>
    <property type="match status" value="1"/>
</dbReference>
<evidence type="ECO:0000313" key="2">
    <source>
        <dbReference type="EMBL" id="MEX6428480.1"/>
    </source>
</evidence>
<evidence type="ECO:0000313" key="3">
    <source>
        <dbReference type="Proteomes" id="UP001560267"/>
    </source>
</evidence>
<reference evidence="2 3" key="1">
    <citation type="submission" date="2024-07" db="EMBL/GenBank/DDBJ databases">
        <title>Draft Genome Sequence of Ferrimicrobium acidiphilum Strain YE2023, Isolated from a Pulp of Bioleach Reactor.</title>
        <authorList>
            <person name="Elkina Y.A."/>
            <person name="Bulaeva A.G."/>
            <person name="Beletsky A.V."/>
            <person name="Mardanov A.V."/>
        </authorList>
    </citation>
    <scope>NUCLEOTIDE SEQUENCE [LARGE SCALE GENOMIC DNA]</scope>
    <source>
        <strain evidence="2 3">YE2023</strain>
    </source>
</reference>
<evidence type="ECO:0000256" key="1">
    <source>
        <dbReference type="ARBA" id="ARBA00010554"/>
    </source>
</evidence>
<comment type="similarity">
    <text evidence="1">Belongs to the UPF0166 family.</text>
</comment>
<dbReference type="PANTHER" id="PTHR35983">
    <property type="entry name" value="UPF0166 PROTEIN TM_0021"/>
    <property type="match status" value="1"/>
</dbReference>
<protein>
    <submittedName>
        <fullName evidence="2">DUF190 domain-containing protein</fullName>
    </submittedName>
</protein>
<dbReference type="RefSeq" id="WP_298381764.1">
    <property type="nucleotide sequence ID" value="NZ_JBFSHR010000003.1"/>
</dbReference>
<comment type="caution">
    <text evidence="2">The sequence shown here is derived from an EMBL/GenBank/DDBJ whole genome shotgun (WGS) entry which is preliminary data.</text>
</comment>
<dbReference type="EMBL" id="JBFSHR010000003">
    <property type="protein sequence ID" value="MEX6428480.1"/>
    <property type="molecule type" value="Genomic_DNA"/>
</dbReference>
<dbReference type="InterPro" id="IPR003793">
    <property type="entry name" value="UPF0166"/>
</dbReference>
<keyword evidence="3" id="KW-1185">Reference proteome</keyword>
<dbReference type="Gene3D" id="3.30.70.120">
    <property type="match status" value="1"/>
</dbReference>